<reference evidence="3" key="1">
    <citation type="journal article" date="2019" name="Int. J. Syst. Evol. Microbiol.">
        <title>The Global Catalogue of Microorganisms (GCM) 10K type strain sequencing project: providing services to taxonomists for standard genome sequencing and annotation.</title>
        <authorList>
            <consortium name="The Broad Institute Genomics Platform"/>
            <consortium name="The Broad Institute Genome Sequencing Center for Infectious Disease"/>
            <person name="Wu L."/>
            <person name="Ma J."/>
        </authorList>
    </citation>
    <scope>NUCLEOTIDE SEQUENCE [LARGE SCALE GENOMIC DNA]</scope>
    <source>
        <strain evidence="3">JCM 11445</strain>
    </source>
</reference>
<comment type="caution">
    <text evidence="2">The sequence shown here is derived from an EMBL/GenBank/DDBJ whole genome shotgun (WGS) entry which is preliminary data.</text>
</comment>
<dbReference type="SUPFAM" id="SSF46689">
    <property type="entry name" value="Homeodomain-like"/>
    <property type="match status" value="1"/>
</dbReference>
<protein>
    <recommendedName>
        <fullName evidence="4">Transposase</fullName>
    </recommendedName>
</protein>
<keyword evidence="3" id="KW-1185">Reference proteome</keyword>
<dbReference type="Gene3D" id="1.10.10.60">
    <property type="entry name" value="Homeodomain-like"/>
    <property type="match status" value="1"/>
</dbReference>
<name>A0ABN1SWK6_9ACTN</name>
<dbReference type="Proteomes" id="UP001500033">
    <property type="component" value="Unassembled WGS sequence"/>
</dbReference>
<dbReference type="Pfam" id="PF01527">
    <property type="entry name" value="HTH_Tnp_1"/>
    <property type="match status" value="1"/>
</dbReference>
<organism evidence="2 3">
    <name type="scientific">Streptomyces rhizosphaericus</name>
    <dbReference type="NCBI Taxonomy" id="114699"/>
    <lineage>
        <taxon>Bacteria</taxon>
        <taxon>Bacillati</taxon>
        <taxon>Actinomycetota</taxon>
        <taxon>Actinomycetes</taxon>
        <taxon>Kitasatosporales</taxon>
        <taxon>Streptomycetaceae</taxon>
        <taxon>Streptomyces</taxon>
        <taxon>Streptomyces violaceusniger group</taxon>
    </lineage>
</organism>
<accession>A0ABN1SWK6</accession>
<evidence type="ECO:0008006" key="4">
    <source>
        <dbReference type="Google" id="ProtNLM"/>
    </source>
</evidence>
<dbReference type="InterPro" id="IPR002514">
    <property type="entry name" value="Transposase_8"/>
</dbReference>
<evidence type="ECO:0000256" key="1">
    <source>
        <dbReference type="SAM" id="MobiDB-lite"/>
    </source>
</evidence>
<evidence type="ECO:0000313" key="3">
    <source>
        <dbReference type="Proteomes" id="UP001500033"/>
    </source>
</evidence>
<proteinExistence type="predicted"/>
<gene>
    <name evidence="2" type="ORF">GCM10009576_098810</name>
</gene>
<dbReference type="EMBL" id="BAAAIE010000364">
    <property type="protein sequence ID" value="GAA1007112.1"/>
    <property type="molecule type" value="Genomic_DNA"/>
</dbReference>
<sequence>MGRQGHLAEFRRKVLDLLEQGRSVASVVHNLDLSDQTIYNWRRQDRIDRGQMPGLNTAEKADLAEANNRITELETESRSAVARSGVQGGHQPKSVRGD</sequence>
<feature type="region of interest" description="Disordered" evidence="1">
    <location>
        <begin position="72"/>
        <end position="98"/>
    </location>
</feature>
<dbReference type="InterPro" id="IPR009057">
    <property type="entry name" value="Homeodomain-like_sf"/>
</dbReference>
<evidence type="ECO:0000313" key="2">
    <source>
        <dbReference type="EMBL" id="GAA1007112.1"/>
    </source>
</evidence>